<accession>A0A5C3QIV6</accession>
<evidence type="ECO:0000259" key="5">
    <source>
        <dbReference type="PROSITE" id="PS51747"/>
    </source>
</evidence>
<dbReference type="Gene3D" id="2.170.270.10">
    <property type="entry name" value="SET domain"/>
    <property type="match status" value="1"/>
</dbReference>
<name>A0A5C3QIV6_9AGAR</name>
<sequence length="532" mass="57807">MSAPPDIEHLNTSGLLIQHSPGRGRGVFASKPLPAGTLIERSPVLLFTKQEYAEHGKHTVLDHYTFNWRDGRMALALGIGSVFNHSEQPNVSFELEAKTESIRYTISRRIEAGEELFIFYGHKLWFEQHGQSSTTSTMVKSSDPDDGWGGLGAIDDSSTEEVNPFSEGNPNDVIPESELPFTRLKLVDDTEEDLPENIRTIQAWAVDVARPQDITTILKWIKSSGLDTPDLAHLKRVRRSPSTGITSVLLSAYPSALSSFPTSDLSPPETSSPIPPPLPPPSSLPLSPPYLTPVPSSPALTPLSTTHKSSIWPTVYAPRRKYEFEEWTRGRAAWAWDAMSLVVKAANEAKLPGELPIAAHVPLAYQGDVGEEGEPGVEFMACDTRTSTRHPLRHATQNVIRKVADYLAAEASSSFSTGKADSTDANAAQSAEAAQPSTVAAANGKNYLLTSLTLFTTHEPCIMCSMALLHSRVKEVFYLVPMEGTGGCGGAACLSRLKGVNHRFGIARWGREGEGEGERWREGLEVGGDVDA</sequence>
<feature type="domain" description="CMP/dCMP-type deaminase" evidence="5">
    <location>
        <begin position="333"/>
        <end position="490"/>
    </location>
</feature>
<dbReference type="GO" id="GO:0005634">
    <property type="term" value="C:nucleus"/>
    <property type="evidence" value="ECO:0007669"/>
    <property type="project" value="TreeGrafter"/>
</dbReference>
<evidence type="ECO:0000256" key="1">
    <source>
        <dbReference type="ARBA" id="ARBA00022694"/>
    </source>
</evidence>
<dbReference type="Proteomes" id="UP000305067">
    <property type="component" value="Unassembled WGS sequence"/>
</dbReference>
<dbReference type="Pfam" id="PF00856">
    <property type="entry name" value="SET"/>
    <property type="match status" value="1"/>
</dbReference>
<evidence type="ECO:0000256" key="2">
    <source>
        <dbReference type="ARBA" id="ARBA00038160"/>
    </source>
</evidence>
<dbReference type="SMART" id="SM00317">
    <property type="entry name" value="SET"/>
    <property type="match status" value="1"/>
</dbReference>
<dbReference type="GO" id="GO:0002100">
    <property type="term" value="P:tRNA wobble adenosine to inosine editing"/>
    <property type="evidence" value="ECO:0007669"/>
    <property type="project" value="InterPro"/>
</dbReference>
<keyword evidence="1" id="KW-0819">tRNA processing</keyword>
<protein>
    <recommendedName>
        <fullName evidence="8">SET domain-containing protein</fullName>
    </recommendedName>
</protein>
<dbReference type="PANTHER" id="PTHR11079">
    <property type="entry name" value="CYTOSINE DEAMINASE FAMILY MEMBER"/>
    <property type="match status" value="1"/>
</dbReference>
<dbReference type="STRING" id="1884261.A0A5C3QIV6"/>
<evidence type="ECO:0000259" key="4">
    <source>
        <dbReference type="PROSITE" id="PS50280"/>
    </source>
</evidence>
<evidence type="ECO:0000256" key="3">
    <source>
        <dbReference type="SAM" id="MobiDB-lite"/>
    </source>
</evidence>
<organism evidence="6 7">
    <name type="scientific">Pterulicium gracile</name>
    <dbReference type="NCBI Taxonomy" id="1884261"/>
    <lineage>
        <taxon>Eukaryota</taxon>
        <taxon>Fungi</taxon>
        <taxon>Dikarya</taxon>
        <taxon>Basidiomycota</taxon>
        <taxon>Agaricomycotina</taxon>
        <taxon>Agaricomycetes</taxon>
        <taxon>Agaricomycetidae</taxon>
        <taxon>Agaricales</taxon>
        <taxon>Pleurotineae</taxon>
        <taxon>Pterulaceae</taxon>
        <taxon>Pterulicium</taxon>
    </lineage>
</organism>
<dbReference type="InterPro" id="IPR016193">
    <property type="entry name" value="Cytidine_deaminase-like"/>
</dbReference>
<feature type="region of interest" description="Disordered" evidence="3">
    <location>
        <begin position="260"/>
        <end position="290"/>
    </location>
</feature>
<dbReference type="CDD" id="cd10540">
    <property type="entry name" value="SET_SpSet7-like"/>
    <property type="match status" value="1"/>
</dbReference>
<dbReference type="InterPro" id="IPR046341">
    <property type="entry name" value="SET_dom_sf"/>
</dbReference>
<dbReference type="GO" id="GO:0046872">
    <property type="term" value="F:metal ion binding"/>
    <property type="evidence" value="ECO:0007669"/>
    <property type="project" value="UniProtKB-KW"/>
</dbReference>
<reference evidence="6 7" key="1">
    <citation type="journal article" date="2019" name="Nat. Ecol. Evol.">
        <title>Megaphylogeny resolves global patterns of mushroom evolution.</title>
        <authorList>
            <person name="Varga T."/>
            <person name="Krizsan K."/>
            <person name="Foldi C."/>
            <person name="Dima B."/>
            <person name="Sanchez-Garcia M."/>
            <person name="Sanchez-Ramirez S."/>
            <person name="Szollosi G.J."/>
            <person name="Szarkandi J.G."/>
            <person name="Papp V."/>
            <person name="Albert L."/>
            <person name="Andreopoulos W."/>
            <person name="Angelini C."/>
            <person name="Antonin V."/>
            <person name="Barry K.W."/>
            <person name="Bougher N.L."/>
            <person name="Buchanan P."/>
            <person name="Buyck B."/>
            <person name="Bense V."/>
            <person name="Catcheside P."/>
            <person name="Chovatia M."/>
            <person name="Cooper J."/>
            <person name="Damon W."/>
            <person name="Desjardin D."/>
            <person name="Finy P."/>
            <person name="Geml J."/>
            <person name="Haridas S."/>
            <person name="Hughes K."/>
            <person name="Justo A."/>
            <person name="Karasinski D."/>
            <person name="Kautmanova I."/>
            <person name="Kiss B."/>
            <person name="Kocsube S."/>
            <person name="Kotiranta H."/>
            <person name="LaButti K.M."/>
            <person name="Lechner B.E."/>
            <person name="Liimatainen K."/>
            <person name="Lipzen A."/>
            <person name="Lukacs Z."/>
            <person name="Mihaltcheva S."/>
            <person name="Morgado L.N."/>
            <person name="Niskanen T."/>
            <person name="Noordeloos M.E."/>
            <person name="Ohm R.A."/>
            <person name="Ortiz-Santana B."/>
            <person name="Ovrebo C."/>
            <person name="Racz N."/>
            <person name="Riley R."/>
            <person name="Savchenko A."/>
            <person name="Shiryaev A."/>
            <person name="Soop K."/>
            <person name="Spirin V."/>
            <person name="Szebenyi C."/>
            <person name="Tomsovsky M."/>
            <person name="Tulloss R.E."/>
            <person name="Uehling J."/>
            <person name="Grigoriev I.V."/>
            <person name="Vagvolgyi C."/>
            <person name="Papp T."/>
            <person name="Martin F.M."/>
            <person name="Miettinen O."/>
            <person name="Hibbett D.S."/>
            <person name="Nagy L.G."/>
        </authorList>
    </citation>
    <scope>NUCLEOTIDE SEQUENCE [LARGE SCALE GENOMIC DNA]</scope>
    <source>
        <strain evidence="6 7">CBS 309.79</strain>
    </source>
</reference>
<comment type="similarity">
    <text evidence="2">Belongs to the cytidine and deoxycytidylate deaminase family. ADAT3 subfamily.</text>
</comment>
<dbReference type="GO" id="GO:0005737">
    <property type="term" value="C:cytoplasm"/>
    <property type="evidence" value="ECO:0007669"/>
    <property type="project" value="TreeGrafter"/>
</dbReference>
<dbReference type="PROSITE" id="PS50280">
    <property type="entry name" value="SET"/>
    <property type="match status" value="1"/>
</dbReference>
<dbReference type="SUPFAM" id="SSF53927">
    <property type="entry name" value="Cytidine deaminase-like"/>
    <property type="match status" value="1"/>
</dbReference>
<dbReference type="EMBL" id="ML178824">
    <property type="protein sequence ID" value="TFL01866.1"/>
    <property type="molecule type" value="Genomic_DNA"/>
</dbReference>
<feature type="compositionally biased region" description="Pro residues" evidence="3">
    <location>
        <begin position="273"/>
        <end position="290"/>
    </location>
</feature>
<dbReference type="Pfam" id="PF00383">
    <property type="entry name" value="dCMP_cyt_deam_1"/>
    <property type="match status" value="1"/>
</dbReference>
<gene>
    <name evidence="6" type="ORF">BDV98DRAFT_604519</name>
</gene>
<dbReference type="AlphaFoldDB" id="A0A5C3QIV6"/>
<proteinExistence type="inferred from homology"/>
<keyword evidence="7" id="KW-1185">Reference proteome</keyword>
<dbReference type="Gene3D" id="3.40.140.10">
    <property type="entry name" value="Cytidine Deaminase, domain 2"/>
    <property type="match status" value="1"/>
</dbReference>
<dbReference type="OrthoDB" id="3180714at2759"/>
<evidence type="ECO:0000313" key="7">
    <source>
        <dbReference type="Proteomes" id="UP000305067"/>
    </source>
</evidence>
<feature type="domain" description="SET" evidence="4">
    <location>
        <begin position="5"/>
        <end position="121"/>
    </location>
</feature>
<evidence type="ECO:0008006" key="8">
    <source>
        <dbReference type="Google" id="ProtNLM"/>
    </source>
</evidence>
<dbReference type="InterPro" id="IPR002125">
    <property type="entry name" value="CMP_dCMP_dom"/>
</dbReference>
<dbReference type="InterPro" id="IPR001214">
    <property type="entry name" value="SET_dom"/>
</dbReference>
<dbReference type="PANTHER" id="PTHR11079:SF156">
    <property type="entry name" value="INACTIVE TRNA-SPECIFIC ADENOSINE DEAMINASE-LIKE PROTEIN 3-RELATED"/>
    <property type="match status" value="1"/>
</dbReference>
<dbReference type="SUPFAM" id="SSF82199">
    <property type="entry name" value="SET domain"/>
    <property type="match status" value="1"/>
</dbReference>
<dbReference type="PROSITE" id="PS51747">
    <property type="entry name" value="CYT_DCMP_DEAMINASES_2"/>
    <property type="match status" value="1"/>
</dbReference>
<dbReference type="GO" id="GO:0052717">
    <property type="term" value="F:tRNA-specific adenosine-34 deaminase activity"/>
    <property type="evidence" value="ECO:0007669"/>
    <property type="project" value="UniProtKB-EC"/>
</dbReference>
<evidence type="ECO:0000313" key="6">
    <source>
        <dbReference type="EMBL" id="TFL01866.1"/>
    </source>
</evidence>